<dbReference type="UniPathway" id="UPA00056">
    <property type="reaction ID" value="UER00093"/>
</dbReference>
<evidence type="ECO:0000256" key="1">
    <source>
        <dbReference type="ARBA" id="ARBA00001282"/>
    </source>
</evidence>
<dbReference type="Pfam" id="PF01128">
    <property type="entry name" value="IspD"/>
    <property type="match status" value="1"/>
</dbReference>
<dbReference type="InterPro" id="IPR050088">
    <property type="entry name" value="IspD/TarI_cytidylyltransf_bact"/>
</dbReference>
<reference evidence="8 9" key="1">
    <citation type="submission" date="2018-04" db="EMBL/GenBank/DDBJ databases">
        <title>Thalassorhabdus spongiae gen. nov., sp. nov., isolated from a marine sponge in South-West Iceland.</title>
        <authorList>
            <person name="Knobloch S."/>
            <person name="Daussin A."/>
            <person name="Johannsson R."/>
            <person name="Marteinsson V.T."/>
        </authorList>
    </citation>
    <scope>NUCLEOTIDE SEQUENCE [LARGE SCALE GENOMIC DNA]</scope>
    <source>
        <strain evidence="8 9">Hp12</strain>
    </source>
</reference>
<keyword evidence="5 7" id="KW-0548">Nucleotidyltransferase</keyword>
<dbReference type="AlphaFoldDB" id="A0A2V1GWG0"/>
<dbReference type="EC" id="2.7.7.60" evidence="7"/>
<organism evidence="8 9">
    <name type="scientific">Pelagibaculum spongiae</name>
    <dbReference type="NCBI Taxonomy" id="2080658"/>
    <lineage>
        <taxon>Bacteria</taxon>
        <taxon>Pseudomonadati</taxon>
        <taxon>Pseudomonadota</taxon>
        <taxon>Gammaproteobacteria</taxon>
        <taxon>Oceanospirillales</taxon>
        <taxon>Pelagibaculum</taxon>
    </lineage>
</organism>
<comment type="catalytic activity">
    <reaction evidence="1 7">
        <text>2-C-methyl-D-erythritol 4-phosphate + CTP + H(+) = 4-CDP-2-C-methyl-D-erythritol + diphosphate</text>
        <dbReference type="Rhea" id="RHEA:13429"/>
        <dbReference type="ChEBI" id="CHEBI:15378"/>
        <dbReference type="ChEBI" id="CHEBI:33019"/>
        <dbReference type="ChEBI" id="CHEBI:37563"/>
        <dbReference type="ChEBI" id="CHEBI:57823"/>
        <dbReference type="ChEBI" id="CHEBI:58262"/>
        <dbReference type="EC" id="2.7.7.60"/>
    </reaction>
</comment>
<evidence type="ECO:0000256" key="5">
    <source>
        <dbReference type="ARBA" id="ARBA00022695"/>
    </source>
</evidence>
<evidence type="ECO:0000256" key="4">
    <source>
        <dbReference type="ARBA" id="ARBA00022679"/>
    </source>
</evidence>
<feature type="site" description="Transition state stabilizer" evidence="7">
    <location>
        <position position="26"/>
    </location>
</feature>
<evidence type="ECO:0000313" key="9">
    <source>
        <dbReference type="Proteomes" id="UP000244906"/>
    </source>
</evidence>
<proteinExistence type="inferred from homology"/>
<name>A0A2V1GWG0_9GAMM</name>
<accession>A0A2V1GWG0</accession>
<feature type="site" description="Positions MEP for the nucleophilic attack" evidence="7">
    <location>
        <position position="159"/>
    </location>
</feature>
<comment type="pathway">
    <text evidence="2 7">Isoprenoid biosynthesis; isopentenyl diphosphate biosynthesis via DXP pathway; isopentenyl diphosphate from 1-deoxy-D-xylulose 5-phosphate: step 2/6.</text>
</comment>
<dbReference type="RefSeq" id="WP_116688644.1">
    <property type="nucleotide sequence ID" value="NZ_CAWNYD010000011.1"/>
</dbReference>
<feature type="site" description="Positions MEP for the nucleophilic attack" evidence="7">
    <location>
        <position position="215"/>
    </location>
</feature>
<dbReference type="InterPro" id="IPR029044">
    <property type="entry name" value="Nucleotide-diphossugar_trans"/>
</dbReference>
<evidence type="ECO:0000256" key="6">
    <source>
        <dbReference type="ARBA" id="ARBA00023229"/>
    </source>
</evidence>
<dbReference type="InterPro" id="IPR001228">
    <property type="entry name" value="IspD"/>
</dbReference>
<comment type="caution">
    <text evidence="8">The sequence shown here is derived from an EMBL/GenBank/DDBJ whole genome shotgun (WGS) entry which is preliminary data.</text>
</comment>
<evidence type="ECO:0000313" key="8">
    <source>
        <dbReference type="EMBL" id="PVZ64890.1"/>
    </source>
</evidence>
<dbReference type="NCBIfam" id="TIGR00453">
    <property type="entry name" value="ispD"/>
    <property type="match status" value="1"/>
</dbReference>
<dbReference type="InterPro" id="IPR034683">
    <property type="entry name" value="IspD/TarI"/>
</dbReference>
<dbReference type="Proteomes" id="UP000244906">
    <property type="component" value="Unassembled WGS sequence"/>
</dbReference>
<gene>
    <name evidence="7" type="primary">ispD</name>
    <name evidence="8" type="ORF">DC094_18670</name>
</gene>
<comment type="function">
    <text evidence="7">Catalyzes the formation of 4-diphosphocytidyl-2-C-methyl-D-erythritol from CTP and 2-C-methyl-D-erythritol 4-phosphate (MEP).</text>
</comment>
<dbReference type="HAMAP" id="MF_00108">
    <property type="entry name" value="IspD"/>
    <property type="match status" value="1"/>
</dbReference>
<dbReference type="OrthoDB" id="9806837at2"/>
<dbReference type="FunFam" id="3.90.550.10:FF:000003">
    <property type="entry name" value="2-C-methyl-D-erythritol 4-phosphate cytidylyltransferase"/>
    <property type="match status" value="1"/>
</dbReference>
<keyword evidence="9" id="KW-1185">Reference proteome</keyword>
<keyword evidence="4 7" id="KW-0808">Transferase</keyword>
<evidence type="ECO:0000256" key="2">
    <source>
        <dbReference type="ARBA" id="ARBA00004787"/>
    </source>
</evidence>
<dbReference type="GO" id="GO:0019288">
    <property type="term" value="P:isopentenyl diphosphate biosynthetic process, methylerythritol 4-phosphate pathway"/>
    <property type="evidence" value="ECO:0007669"/>
    <property type="project" value="UniProtKB-UniRule"/>
</dbReference>
<dbReference type="PANTHER" id="PTHR32125:SF4">
    <property type="entry name" value="2-C-METHYL-D-ERYTHRITOL 4-PHOSPHATE CYTIDYLYLTRANSFERASE, CHLOROPLASTIC"/>
    <property type="match status" value="1"/>
</dbReference>
<keyword evidence="6 7" id="KW-0414">Isoprene biosynthesis</keyword>
<dbReference type="GO" id="GO:0050518">
    <property type="term" value="F:2-C-methyl-D-erythritol 4-phosphate cytidylyltransferase activity"/>
    <property type="evidence" value="ECO:0007669"/>
    <property type="project" value="UniProtKB-UniRule"/>
</dbReference>
<dbReference type="PANTHER" id="PTHR32125">
    <property type="entry name" value="2-C-METHYL-D-ERYTHRITOL 4-PHOSPHATE CYTIDYLYLTRANSFERASE, CHLOROPLASTIC"/>
    <property type="match status" value="1"/>
</dbReference>
<protein>
    <recommendedName>
        <fullName evidence="7">2-C-methyl-D-erythritol 4-phosphate cytidylyltransferase</fullName>
        <ecNumber evidence="7">2.7.7.60</ecNumber>
    </recommendedName>
    <alternativeName>
        <fullName evidence="7">4-diphosphocytidyl-2C-methyl-D-erythritol synthase</fullName>
    </alternativeName>
    <alternativeName>
        <fullName evidence="7">MEP cytidylyltransferase</fullName>
        <shortName evidence="7">MCT</shortName>
    </alternativeName>
</protein>
<sequence length="234" mass="25739">MSSRLKYWVIIPAAGVGKRMQASCPKQYLPLGSGTILQQTLNIFLDNEQFSGVLLLLSPEDEYFTGLNIRNPKLMIANGGKERCDSVLNGLQQLSILADDDDWVLVHDAARPCLSDQDLQKLLDALPESDGAILAAPVMDTIKQATNQNAAEIDKTVDRSMLWRALTPQAFRVGQLRQALTQALQQKITVTDDASAMEAAGYSVKLVSGRSDNIKITSPEDLDLAQWILEKRLS</sequence>
<comment type="similarity">
    <text evidence="3 7">Belongs to the IspD/TarI cytidylyltransferase family. IspD subfamily.</text>
</comment>
<feature type="site" description="Transition state stabilizer" evidence="7">
    <location>
        <position position="19"/>
    </location>
</feature>
<dbReference type="InterPro" id="IPR018294">
    <property type="entry name" value="ISPD_synthase_CS"/>
</dbReference>
<dbReference type="SUPFAM" id="SSF53448">
    <property type="entry name" value="Nucleotide-diphospho-sugar transferases"/>
    <property type="match status" value="1"/>
</dbReference>
<dbReference type="PROSITE" id="PS01295">
    <property type="entry name" value="ISPD"/>
    <property type="match status" value="1"/>
</dbReference>
<dbReference type="CDD" id="cd02516">
    <property type="entry name" value="CDP-ME_synthetase"/>
    <property type="match status" value="1"/>
</dbReference>
<dbReference type="Gene3D" id="3.90.550.10">
    <property type="entry name" value="Spore Coat Polysaccharide Biosynthesis Protein SpsA, Chain A"/>
    <property type="match status" value="1"/>
</dbReference>
<evidence type="ECO:0000256" key="7">
    <source>
        <dbReference type="HAMAP-Rule" id="MF_00108"/>
    </source>
</evidence>
<dbReference type="EMBL" id="QDDL01000011">
    <property type="protein sequence ID" value="PVZ64890.1"/>
    <property type="molecule type" value="Genomic_DNA"/>
</dbReference>
<evidence type="ECO:0000256" key="3">
    <source>
        <dbReference type="ARBA" id="ARBA00009789"/>
    </source>
</evidence>